<sequence length="284" mass="31461">MDFDIRHRKHERHGNADGLTRLHRPEKVPKNEEVIPWNEPKKENGPRYDQVEILSKEESAGSSIGGDGSGSSASDSRNEPRYHGRGFQRRHQYDQPTVAYRDLDLAARVDGAGVQRGEMATTGAKGNGSWEEYRPEAERQEGGTMEVVGNRMPSQGKERMKNVPLDDPRVQGAAGTWQGDKWAWANHFSSGTMEDLGIIGAGGTEQGEPGISQIILAESSSVRGTDIRVVPTIVSHMNTQVEERVLSEGSDVAAKERRQRGAVEGGQPLRIDRYRIEAHWAICR</sequence>
<comment type="caution">
    <text evidence="2">The sequence shown here is derived from an EMBL/GenBank/DDBJ whole genome shotgun (WGS) entry which is preliminary data.</text>
</comment>
<feature type="region of interest" description="Disordered" evidence="1">
    <location>
        <begin position="1"/>
        <end position="90"/>
    </location>
</feature>
<accession>A0A388KQH7</accession>
<organism evidence="2 3">
    <name type="scientific">Chara braunii</name>
    <name type="common">Braun's stonewort</name>
    <dbReference type="NCBI Taxonomy" id="69332"/>
    <lineage>
        <taxon>Eukaryota</taxon>
        <taxon>Viridiplantae</taxon>
        <taxon>Streptophyta</taxon>
        <taxon>Charophyceae</taxon>
        <taxon>Charales</taxon>
        <taxon>Characeae</taxon>
        <taxon>Chara</taxon>
    </lineage>
</organism>
<feature type="compositionally biased region" description="Basic and acidic residues" evidence="1">
    <location>
        <begin position="23"/>
        <end position="59"/>
    </location>
</feature>
<dbReference type="Gramene" id="GBG72330">
    <property type="protein sequence ID" value="GBG72330"/>
    <property type="gene ID" value="CBR_g11909"/>
</dbReference>
<reference evidence="2 3" key="1">
    <citation type="journal article" date="2018" name="Cell">
        <title>The Chara Genome: Secondary Complexity and Implications for Plant Terrestrialization.</title>
        <authorList>
            <person name="Nishiyama T."/>
            <person name="Sakayama H."/>
            <person name="Vries J.D."/>
            <person name="Buschmann H."/>
            <person name="Saint-Marcoux D."/>
            <person name="Ullrich K.K."/>
            <person name="Haas F.B."/>
            <person name="Vanderstraeten L."/>
            <person name="Becker D."/>
            <person name="Lang D."/>
            <person name="Vosolsobe S."/>
            <person name="Rombauts S."/>
            <person name="Wilhelmsson P.K.I."/>
            <person name="Janitza P."/>
            <person name="Kern R."/>
            <person name="Heyl A."/>
            <person name="Rumpler F."/>
            <person name="Villalobos L.I.A.C."/>
            <person name="Clay J.M."/>
            <person name="Skokan R."/>
            <person name="Toyoda A."/>
            <person name="Suzuki Y."/>
            <person name="Kagoshima H."/>
            <person name="Schijlen E."/>
            <person name="Tajeshwar N."/>
            <person name="Catarino B."/>
            <person name="Hetherington A.J."/>
            <person name="Saltykova A."/>
            <person name="Bonnot C."/>
            <person name="Breuninger H."/>
            <person name="Symeonidi A."/>
            <person name="Radhakrishnan G.V."/>
            <person name="Van Nieuwerburgh F."/>
            <person name="Deforce D."/>
            <person name="Chang C."/>
            <person name="Karol K.G."/>
            <person name="Hedrich R."/>
            <person name="Ulvskov P."/>
            <person name="Glockner G."/>
            <person name="Delwiche C.F."/>
            <person name="Petrasek J."/>
            <person name="Van de Peer Y."/>
            <person name="Friml J."/>
            <person name="Beilby M."/>
            <person name="Dolan L."/>
            <person name="Kohara Y."/>
            <person name="Sugano S."/>
            <person name="Fujiyama A."/>
            <person name="Delaux P.-M."/>
            <person name="Quint M."/>
            <person name="TheiBen G."/>
            <person name="Hagemann M."/>
            <person name="Harholt J."/>
            <person name="Dunand C."/>
            <person name="Zachgo S."/>
            <person name="Langdale J."/>
            <person name="Maumus F."/>
            <person name="Straeten D.V.D."/>
            <person name="Gould S.B."/>
            <person name="Rensing S.A."/>
        </authorList>
    </citation>
    <scope>NUCLEOTIDE SEQUENCE [LARGE SCALE GENOMIC DNA]</scope>
    <source>
        <strain evidence="2 3">S276</strain>
    </source>
</reference>
<gene>
    <name evidence="2" type="ORF">CBR_g11909</name>
</gene>
<proteinExistence type="predicted"/>
<evidence type="ECO:0000313" key="3">
    <source>
        <dbReference type="Proteomes" id="UP000265515"/>
    </source>
</evidence>
<evidence type="ECO:0000313" key="2">
    <source>
        <dbReference type="EMBL" id="GBG72330.1"/>
    </source>
</evidence>
<protein>
    <submittedName>
        <fullName evidence="2">Uncharacterized protein</fullName>
    </submittedName>
</protein>
<name>A0A388KQH7_CHABU</name>
<evidence type="ECO:0000256" key="1">
    <source>
        <dbReference type="SAM" id="MobiDB-lite"/>
    </source>
</evidence>
<feature type="region of interest" description="Disordered" evidence="1">
    <location>
        <begin position="119"/>
        <end position="142"/>
    </location>
</feature>
<feature type="compositionally biased region" description="Basic and acidic residues" evidence="1">
    <location>
        <begin position="131"/>
        <end position="141"/>
    </location>
</feature>
<dbReference type="Proteomes" id="UP000265515">
    <property type="component" value="Unassembled WGS sequence"/>
</dbReference>
<dbReference type="EMBL" id="BFEA01000163">
    <property type="protein sequence ID" value="GBG72330.1"/>
    <property type="molecule type" value="Genomic_DNA"/>
</dbReference>
<feature type="compositionally biased region" description="Basic residues" evidence="1">
    <location>
        <begin position="1"/>
        <end position="12"/>
    </location>
</feature>
<keyword evidence="3" id="KW-1185">Reference proteome</keyword>
<dbReference type="AlphaFoldDB" id="A0A388KQH7"/>